<keyword evidence="2 9" id="KW-0813">Transport</keyword>
<dbReference type="GO" id="GO:0008320">
    <property type="term" value="F:protein transmembrane transporter activity"/>
    <property type="evidence" value="ECO:0007669"/>
    <property type="project" value="UniProtKB-UniRule"/>
</dbReference>
<dbReference type="PANTHER" id="PTHR42982">
    <property type="entry name" value="SEC-INDEPENDENT PROTEIN TRANSLOCASE PROTEIN TATA"/>
    <property type="match status" value="1"/>
</dbReference>
<dbReference type="GO" id="GO:0043953">
    <property type="term" value="P:protein transport by the Tat complex"/>
    <property type="evidence" value="ECO:0007669"/>
    <property type="project" value="UniProtKB-UniRule"/>
</dbReference>
<evidence type="ECO:0000256" key="8">
    <source>
        <dbReference type="ARBA" id="ARBA00023136"/>
    </source>
</evidence>
<comment type="subunit">
    <text evidence="9">Forms a complex with TatC.</text>
</comment>
<dbReference type="HAMAP" id="MF_00236">
    <property type="entry name" value="TatA_E"/>
    <property type="match status" value="1"/>
</dbReference>
<dbReference type="NCBIfam" id="TIGR01411">
    <property type="entry name" value="tatAE"/>
    <property type="match status" value="1"/>
</dbReference>
<dbReference type="InterPro" id="IPR003369">
    <property type="entry name" value="TatA/B/E"/>
</dbReference>
<organism evidence="11 12">
    <name type="scientific">Natrialba swarupiae</name>
    <dbReference type="NCBI Taxonomy" id="2448032"/>
    <lineage>
        <taxon>Archaea</taxon>
        <taxon>Methanobacteriati</taxon>
        <taxon>Methanobacteriota</taxon>
        <taxon>Stenosarchaea group</taxon>
        <taxon>Halobacteria</taxon>
        <taxon>Halobacteriales</taxon>
        <taxon>Natrialbaceae</taxon>
        <taxon>Natrialba</taxon>
    </lineage>
</organism>
<reference evidence="11 12" key="1">
    <citation type="submission" date="2019-08" db="EMBL/GenBank/DDBJ databases">
        <title>Archaea genome.</title>
        <authorList>
            <person name="Kajale S."/>
            <person name="Shouche Y."/>
            <person name="Deshpande N."/>
            <person name="Sharma A."/>
        </authorList>
    </citation>
    <scope>NUCLEOTIDE SEQUENCE [LARGE SCALE GENOMIC DNA]</scope>
    <source>
        <strain evidence="11 12">ESP3B_9</strain>
    </source>
</reference>
<proteinExistence type="inferred from homology"/>
<feature type="region of interest" description="Disordered" evidence="10">
    <location>
        <begin position="42"/>
        <end position="100"/>
    </location>
</feature>
<comment type="subcellular location">
    <subcellularLocation>
        <location evidence="1 9">Cell membrane</location>
        <topology evidence="1 9">Single-pass membrane protein</topology>
    </subcellularLocation>
</comment>
<evidence type="ECO:0000256" key="9">
    <source>
        <dbReference type="HAMAP-Rule" id="MF_00236"/>
    </source>
</evidence>
<name>A0A5D5AMG5_9EURY</name>
<evidence type="ECO:0000256" key="6">
    <source>
        <dbReference type="ARBA" id="ARBA00022989"/>
    </source>
</evidence>
<evidence type="ECO:0000256" key="2">
    <source>
        <dbReference type="ARBA" id="ARBA00022448"/>
    </source>
</evidence>
<evidence type="ECO:0000256" key="10">
    <source>
        <dbReference type="SAM" id="MobiDB-lite"/>
    </source>
</evidence>
<protein>
    <recommendedName>
        <fullName evidence="9">Sec-independent protein translocase protein TatA</fullName>
    </recommendedName>
</protein>
<evidence type="ECO:0000256" key="4">
    <source>
        <dbReference type="ARBA" id="ARBA00022692"/>
    </source>
</evidence>
<dbReference type="AlphaFoldDB" id="A0A5D5AMG5"/>
<keyword evidence="8 9" id="KW-0472">Membrane</keyword>
<sequence>MVAEIAPLFIPGAPGGPELLIILFIAILLFGANKIPKLARSTGEAMGEFQKGREKVETELEEMRDGDFEEDEEADFVDTEPVTTEETDAETETETETESN</sequence>
<dbReference type="PANTHER" id="PTHR42982:SF1">
    <property type="entry name" value="SEC-INDEPENDENT PROTEIN TRANSLOCASE PROTEIN TATA"/>
    <property type="match status" value="1"/>
</dbReference>
<keyword evidence="6 9" id="KW-1133">Transmembrane helix</keyword>
<dbReference type="Gene3D" id="1.20.5.3310">
    <property type="match status" value="1"/>
</dbReference>
<comment type="caution">
    <text evidence="11">The sequence shown here is derived from an EMBL/GenBank/DDBJ whole genome shotgun (WGS) entry which is preliminary data.</text>
</comment>
<dbReference type="Pfam" id="PF02416">
    <property type="entry name" value="TatA_B_E"/>
    <property type="match status" value="1"/>
</dbReference>
<dbReference type="EMBL" id="VTAW01000004">
    <property type="protein sequence ID" value="TYT63048.1"/>
    <property type="molecule type" value="Genomic_DNA"/>
</dbReference>
<evidence type="ECO:0000256" key="5">
    <source>
        <dbReference type="ARBA" id="ARBA00022927"/>
    </source>
</evidence>
<comment type="similarity">
    <text evidence="9">Belongs to the TatA/E family.</text>
</comment>
<gene>
    <name evidence="9" type="primary">tatA</name>
    <name evidence="11" type="ORF">FYC77_05235</name>
</gene>
<evidence type="ECO:0000256" key="7">
    <source>
        <dbReference type="ARBA" id="ARBA00023010"/>
    </source>
</evidence>
<keyword evidence="3 9" id="KW-1003">Cell membrane</keyword>
<feature type="compositionally biased region" description="Acidic residues" evidence="10">
    <location>
        <begin position="67"/>
        <end position="100"/>
    </location>
</feature>
<keyword evidence="4 9" id="KW-0812">Transmembrane</keyword>
<feature type="transmembrane region" description="Helical" evidence="9">
    <location>
        <begin position="12"/>
        <end position="32"/>
    </location>
</feature>
<comment type="function">
    <text evidence="9">Part of the twin-arginine translocation (Tat) system that transports large folded proteins containing a characteristic twin-arginine motif in their signal peptide across membranes. TatA could form the protein-conducting channel of the Tat system.</text>
</comment>
<dbReference type="InterPro" id="IPR006312">
    <property type="entry name" value="TatA/E"/>
</dbReference>
<evidence type="ECO:0000313" key="12">
    <source>
        <dbReference type="Proteomes" id="UP000324104"/>
    </source>
</evidence>
<evidence type="ECO:0000256" key="1">
    <source>
        <dbReference type="ARBA" id="ARBA00004162"/>
    </source>
</evidence>
<evidence type="ECO:0000313" key="11">
    <source>
        <dbReference type="EMBL" id="TYT63048.1"/>
    </source>
</evidence>
<keyword evidence="12" id="KW-1185">Reference proteome</keyword>
<dbReference type="RefSeq" id="WP_149080453.1">
    <property type="nucleotide sequence ID" value="NZ_VTAW01000004.1"/>
</dbReference>
<keyword evidence="7 9" id="KW-0811">Translocation</keyword>
<dbReference type="GO" id="GO:0033281">
    <property type="term" value="C:TAT protein transport complex"/>
    <property type="evidence" value="ECO:0007669"/>
    <property type="project" value="UniProtKB-UniRule"/>
</dbReference>
<keyword evidence="5 9" id="KW-0653">Protein transport</keyword>
<accession>A0A5D5AMG5</accession>
<evidence type="ECO:0000256" key="3">
    <source>
        <dbReference type="ARBA" id="ARBA00022475"/>
    </source>
</evidence>
<feature type="compositionally biased region" description="Basic and acidic residues" evidence="10">
    <location>
        <begin position="50"/>
        <end position="66"/>
    </location>
</feature>
<dbReference type="Proteomes" id="UP000324104">
    <property type="component" value="Unassembled WGS sequence"/>
</dbReference>